<dbReference type="EMBL" id="KB445803">
    <property type="protein sequence ID" value="EMD34264.1"/>
    <property type="molecule type" value="Genomic_DNA"/>
</dbReference>
<dbReference type="AlphaFoldDB" id="M2PEG2"/>
<protein>
    <submittedName>
        <fullName evidence="1">Uncharacterized protein</fullName>
    </submittedName>
</protein>
<evidence type="ECO:0000313" key="1">
    <source>
        <dbReference type="EMBL" id="EMD34264.1"/>
    </source>
</evidence>
<name>M2PEG2_CERS8</name>
<sequence>MSEARTKSSICSASGCKEIYGGDLVRTPSTSDMCAVLNQAIGVNGLLSMNKAISKRLRGFHTYRAVAVDSVLQA</sequence>
<gene>
    <name evidence="1" type="ORF">CERSUDRAFT_86380</name>
</gene>
<organism evidence="1 2">
    <name type="scientific">Ceriporiopsis subvermispora (strain B)</name>
    <name type="common">White-rot fungus</name>
    <name type="synonym">Gelatoporia subvermispora</name>
    <dbReference type="NCBI Taxonomy" id="914234"/>
    <lineage>
        <taxon>Eukaryota</taxon>
        <taxon>Fungi</taxon>
        <taxon>Dikarya</taxon>
        <taxon>Basidiomycota</taxon>
        <taxon>Agaricomycotina</taxon>
        <taxon>Agaricomycetes</taxon>
        <taxon>Polyporales</taxon>
        <taxon>Gelatoporiaceae</taxon>
        <taxon>Gelatoporia</taxon>
    </lineage>
</organism>
<proteinExistence type="predicted"/>
<accession>M2PEG2</accession>
<evidence type="ECO:0000313" key="2">
    <source>
        <dbReference type="Proteomes" id="UP000016930"/>
    </source>
</evidence>
<dbReference type="Proteomes" id="UP000016930">
    <property type="component" value="Unassembled WGS sequence"/>
</dbReference>
<reference evidence="1 2" key="1">
    <citation type="journal article" date="2012" name="Proc. Natl. Acad. Sci. U.S.A.">
        <title>Comparative genomics of Ceriporiopsis subvermispora and Phanerochaete chrysosporium provide insight into selective ligninolysis.</title>
        <authorList>
            <person name="Fernandez-Fueyo E."/>
            <person name="Ruiz-Duenas F.J."/>
            <person name="Ferreira P."/>
            <person name="Floudas D."/>
            <person name="Hibbett D.S."/>
            <person name="Canessa P."/>
            <person name="Larrondo L.F."/>
            <person name="James T.Y."/>
            <person name="Seelenfreund D."/>
            <person name="Lobos S."/>
            <person name="Polanco R."/>
            <person name="Tello M."/>
            <person name="Honda Y."/>
            <person name="Watanabe T."/>
            <person name="Watanabe T."/>
            <person name="Ryu J.S."/>
            <person name="Kubicek C.P."/>
            <person name="Schmoll M."/>
            <person name="Gaskell J."/>
            <person name="Hammel K.E."/>
            <person name="St John F.J."/>
            <person name="Vanden Wymelenberg A."/>
            <person name="Sabat G."/>
            <person name="Splinter BonDurant S."/>
            <person name="Syed K."/>
            <person name="Yadav J.S."/>
            <person name="Doddapaneni H."/>
            <person name="Subramanian V."/>
            <person name="Lavin J.L."/>
            <person name="Oguiza J.A."/>
            <person name="Perez G."/>
            <person name="Pisabarro A.G."/>
            <person name="Ramirez L."/>
            <person name="Santoyo F."/>
            <person name="Master E."/>
            <person name="Coutinho P.M."/>
            <person name="Henrissat B."/>
            <person name="Lombard V."/>
            <person name="Magnuson J.K."/>
            <person name="Kuees U."/>
            <person name="Hori C."/>
            <person name="Igarashi K."/>
            <person name="Samejima M."/>
            <person name="Held B.W."/>
            <person name="Barry K.W."/>
            <person name="LaButti K.M."/>
            <person name="Lapidus A."/>
            <person name="Lindquist E.A."/>
            <person name="Lucas S.M."/>
            <person name="Riley R."/>
            <person name="Salamov A.A."/>
            <person name="Hoffmeister D."/>
            <person name="Schwenk D."/>
            <person name="Hadar Y."/>
            <person name="Yarden O."/>
            <person name="de Vries R.P."/>
            <person name="Wiebenga A."/>
            <person name="Stenlid J."/>
            <person name="Eastwood D."/>
            <person name="Grigoriev I.V."/>
            <person name="Berka R.M."/>
            <person name="Blanchette R.A."/>
            <person name="Kersten P."/>
            <person name="Martinez A.T."/>
            <person name="Vicuna R."/>
            <person name="Cullen D."/>
        </authorList>
    </citation>
    <scope>NUCLEOTIDE SEQUENCE [LARGE SCALE GENOMIC DNA]</scope>
    <source>
        <strain evidence="1 2">B</strain>
    </source>
</reference>
<keyword evidence="2" id="KW-1185">Reference proteome</keyword>
<dbReference type="HOGENOM" id="CLU_2687587_0_0_1"/>